<feature type="compositionally biased region" description="Basic and acidic residues" evidence="2">
    <location>
        <begin position="242"/>
        <end position="279"/>
    </location>
</feature>
<feature type="compositionally biased region" description="Basic and acidic residues" evidence="2">
    <location>
        <begin position="320"/>
        <end position="329"/>
    </location>
</feature>
<keyword evidence="1" id="KW-0175">Coiled coil</keyword>
<dbReference type="InterPro" id="IPR022093">
    <property type="entry name" value="Rad26-like_helical"/>
</dbReference>
<feature type="domain" description="Rad26-like helical repeats" evidence="3">
    <location>
        <begin position="493"/>
        <end position="721"/>
    </location>
</feature>
<feature type="domain" description="Rad26-like N-terminal" evidence="5">
    <location>
        <begin position="386"/>
        <end position="430"/>
    </location>
</feature>
<dbReference type="InterPro" id="IPR048379">
    <property type="entry name" value="Rad26-like_C"/>
</dbReference>
<evidence type="ECO:0000313" key="7">
    <source>
        <dbReference type="Proteomes" id="UP000192596"/>
    </source>
</evidence>
<feature type="compositionally biased region" description="Low complexity" evidence="2">
    <location>
        <begin position="356"/>
        <end position="368"/>
    </location>
</feature>
<feature type="compositionally biased region" description="Polar residues" evidence="2">
    <location>
        <begin position="47"/>
        <end position="60"/>
    </location>
</feature>
<feature type="region of interest" description="Disordered" evidence="2">
    <location>
        <begin position="242"/>
        <end position="377"/>
    </location>
</feature>
<dbReference type="Pfam" id="PF12331">
    <property type="entry name" value="Rad26-like_helical_rpts"/>
    <property type="match status" value="1"/>
</dbReference>
<evidence type="ECO:0000259" key="4">
    <source>
        <dbReference type="Pfam" id="PF21046"/>
    </source>
</evidence>
<accession>A0A1V8S980</accession>
<evidence type="ECO:0000256" key="1">
    <source>
        <dbReference type="SAM" id="Coils"/>
    </source>
</evidence>
<name>A0A1V8S980_9PEZI</name>
<feature type="compositionally biased region" description="Polar residues" evidence="2">
    <location>
        <begin position="116"/>
        <end position="126"/>
    </location>
</feature>
<feature type="region of interest" description="Disordered" evidence="2">
    <location>
        <begin position="790"/>
        <end position="823"/>
    </location>
</feature>
<protein>
    <recommendedName>
        <fullName evidence="8">DNA repair protein Rad26</fullName>
    </recommendedName>
</protein>
<dbReference type="Proteomes" id="UP000192596">
    <property type="component" value="Unassembled WGS sequence"/>
</dbReference>
<keyword evidence="7" id="KW-1185">Reference proteome</keyword>
<dbReference type="AlphaFoldDB" id="A0A1V8S980"/>
<evidence type="ECO:0000256" key="2">
    <source>
        <dbReference type="SAM" id="MobiDB-lite"/>
    </source>
</evidence>
<organism evidence="6 7">
    <name type="scientific">Cryoendolithus antarcticus</name>
    <dbReference type="NCBI Taxonomy" id="1507870"/>
    <lineage>
        <taxon>Eukaryota</taxon>
        <taxon>Fungi</taxon>
        <taxon>Dikarya</taxon>
        <taxon>Ascomycota</taxon>
        <taxon>Pezizomycotina</taxon>
        <taxon>Dothideomycetes</taxon>
        <taxon>Dothideomycetidae</taxon>
        <taxon>Cladosporiales</taxon>
        <taxon>Cladosporiaceae</taxon>
        <taxon>Cryoendolithus</taxon>
    </lineage>
</organism>
<sequence length="823" mass="91314">MAEEDFFSDGELDDIPDNTLLELEQNAISSTQRVQVARPPPPPLQRNPLSAASVQRSQRPAKNAPWRPPQPQARLQAQVGARSASRPVDPPSSDYVFDEENVIDLNEPSMIIQPASGPQSRTNSRLPSRPLSAHGMKAVLDAETAAAFAAADAELGVSSDDTWPRGGGHHGQADGGADATSLQARIVQLEAEQARLRRAEQDAREAAFAKQGEIAIVRSNHDKATREYERRISVMQKLHADEAAKHKVELESTRKEREKMETDNRFLQHDLAQEAERTQRLNGHSRSKTAKNKVTPGKARKHGLGDGFEDNEVRTASPSRSREKTKDGTPKTGLKRKRSAQDSPLPALSFDQPAPSVHESSVSSVTTTRLPIRSLQTSTERMSREFVQRMLNHKRDRDVERTVEVLTKYSLPTAPNRSLASVFFDALTSPPRSNNEHALVLQVSRALHKLWTDCLQEKYYVPLGLLLDLLKAALMFERAHVICMLIDEAVPLVMRSVEVIVTPSVQPSRYQTQSDSFDPKAHEELVNSLDVDDLMDLLLNISQCAALSEESTIAFWSSMSFTITLLTLHKGRPVSQLISALQVLATSITQTSFGAICKDTTLQDQQERYTVDRLTLLLFDTPEPPKGEESYLVEEIAELRIQILSVLRQMCLTDHGGQLLAHHRNAIGRLVRFLDAQITRLYTTPPSLGLVRDDEQDDMPTAHDLIIRTVNMTVRLLHHLLRTFDSSIDLTQKLAATYGGYHKFLISLTRVAFSEQLVCEAGIEDEVIEAAHDILDNVLSPEEGEAIVKAVETPRGTHSTTTRRDPSGGSPGEAMEVDEAEGD</sequence>
<proteinExistence type="predicted"/>
<feature type="coiled-coil region" evidence="1">
    <location>
        <begin position="179"/>
        <end position="209"/>
    </location>
</feature>
<dbReference type="Pfam" id="PF21046">
    <property type="entry name" value="Rad26-like_C"/>
    <property type="match status" value="1"/>
</dbReference>
<dbReference type="EMBL" id="NAJO01000082">
    <property type="protein sequence ID" value="OQN95682.1"/>
    <property type="molecule type" value="Genomic_DNA"/>
</dbReference>
<comment type="caution">
    <text evidence="6">The sequence shown here is derived from an EMBL/GenBank/DDBJ whole genome shotgun (WGS) entry which is preliminary data.</text>
</comment>
<dbReference type="InterPro" id="IPR048380">
    <property type="entry name" value="Rad26-like_N"/>
</dbReference>
<feature type="region of interest" description="Disordered" evidence="2">
    <location>
        <begin position="30"/>
        <end position="95"/>
    </location>
</feature>
<reference evidence="7" key="1">
    <citation type="submission" date="2017-03" db="EMBL/GenBank/DDBJ databases">
        <title>Genomes of endolithic fungi from Antarctica.</title>
        <authorList>
            <person name="Coleine C."/>
            <person name="Masonjones S."/>
            <person name="Stajich J.E."/>
        </authorList>
    </citation>
    <scope>NUCLEOTIDE SEQUENCE [LARGE SCALE GENOMIC DNA]</scope>
    <source>
        <strain evidence="7">CCFEE 5527</strain>
    </source>
</reference>
<evidence type="ECO:0008006" key="8">
    <source>
        <dbReference type="Google" id="ProtNLM"/>
    </source>
</evidence>
<gene>
    <name evidence="6" type="ORF">B0A48_18206</name>
</gene>
<dbReference type="OrthoDB" id="5245063at2759"/>
<evidence type="ECO:0000313" key="6">
    <source>
        <dbReference type="EMBL" id="OQN95682.1"/>
    </source>
</evidence>
<feature type="region of interest" description="Disordered" evidence="2">
    <location>
        <begin position="111"/>
        <end position="130"/>
    </location>
</feature>
<dbReference type="STRING" id="1507870.A0A1V8S980"/>
<dbReference type="Pfam" id="PF21048">
    <property type="entry name" value="Rad26-like_N"/>
    <property type="match status" value="1"/>
</dbReference>
<evidence type="ECO:0000259" key="3">
    <source>
        <dbReference type="Pfam" id="PF12331"/>
    </source>
</evidence>
<evidence type="ECO:0000259" key="5">
    <source>
        <dbReference type="Pfam" id="PF21048"/>
    </source>
</evidence>
<feature type="domain" description="Rad26-like C-terminal" evidence="4">
    <location>
        <begin position="728"/>
        <end position="790"/>
    </location>
</feature>
<dbReference type="InParanoid" id="A0A1V8S980"/>